<dbReference type="Pfam" id="PF01757">
    <property type="entry name" value="Acyl_transf_3"/>
    <property type="match status" value="1"/>
</dbReference>
<feature type="transmembrane region" description="Helical" evidence="7">
    <location>
        <begin position="21"/>
        <end position="45"/>
    </location>
</feature>
<feature type="transmembrane region" description="Helical" evidence="7">
    <location>
        <begin position="301"/>
        <end position="319"/>
    </location>
</feature>
<gene>
    <name evidence="9" type="primary">ycfT_1</name>
    <name evidence="10" type="synonym">ycfT_2</name>
    <name evidence="9" type="ORF">CVS47_00203</name>
    <name evidence="10" type="ORF">CVS47_01466</name>
</gene>
<evidence type="ECO:0000313" key="9">
    <source>
        <dbReference type="EMBL" id="AZS35611.1"/>
    </source>
</evidence>
<evidence type="ECO:0000313" key="11">
    <source>
        <dbReference type="Proteomes" id="UP000276888"/>
    </source>
</evidence>
<keyword evidence="6 7" id="KW-0472">Membrane</keyword>
<keyword evidence="3" id="KW-1003">Cell membrane</keyword>
<dbReference type="PANTHER" id="PTHR40074">
    <property type="entry name" value="O-ACETYLTRANSFERASE WECH"/>
    <property type="match status" value="1"/>
</dbReference>
<evidence type="ECO:0000256" key="5">
    <source>
        <dbReference type="ARBA" id="ARBA00022989"/>
    </source>
</evidence>
<sequence>MTSSALAPATGRLEWVDVAKGIAITLVVLFHAVIFLTDIGLAGFWAKLSGPLDTFRMPLFFFTAGLFAQNLLRAPLLEVFRRRSAKLVWLYLLWSAVWAVVFQFLPVYRDTDGQTMSPILLWLRALVLPNESLWFLYALALYFVAARVIRPLPMWVQLVLAGAISVIVGSAIIDWGNSPWEKTLTYFFFFLLAVHFGPRIRHTAPGIRWWAAVAVMVGYGVLLAVALRLDLLAMPGTRLVLGVAGVAAGIGLSVLIGRAQRLRWVSLLGKNTLPVYVLHFYVVLGGVAVLAQIRATAEPFSAVWVPALTAAGILVSLGIHRVSRRVPGLWDLPRKWRYPVAADSVASKRLT</sequence>
<dbReference type="GO" id="GO:0009246">
    <property type="term" value="P:enterobacterial common antigen biosynthetic process"/>
    <property type="evidence" value="ECO:0007669"/>
    <property type="project" value="TreeGrafter"/>
</dbReference>
<name>A0A3Q9J090_9MICO</name>
<dbReference type="KEGG" id="mlv:CVS47_00203"/>
<keyword evidence="5 7" id="KW-1133">Transmembrane helix</keyword>
<keyword evidence="11" id="KW-1185">Reference proteome</keyword>
<evidence type="ECO:0000256" key="1">
    <source>
        <dbReference type="ARBA" id="ARBA00004651"/>
    </source>
</evidence>
<dbReference type="AlphaFoldDB" id="A0A3Q9J090"/>
<feature type="transmembrane region" description="Helical" evidence="7">
    <location>
        <begin position="152"/>
        <end position="173"/>
    </location>
</feature>
<proteinExistence type="inferred from homology"/>
<dbReference type="KEGG" id="mlv:CVS47_01466"/>
<evidence type="ECO:0000259" key="8">
    <source>
        <dbReference type="Pfam" id="PF01757"/>
    </source>
</evidence>
<dbReference type="RefSeq" id="WP_127094413.1">
    <property type="nucleotide sequence ID" value="NZ_CP031423.1"/>
</dbReference>
<dbReference type="EMBL" id="CP031423">
    <property type="protein sequence ID" value="AZS36852.1"/>
    <property type="molecule type" value="Genomic_DNA"/>
</dbReference>
<comment type="subcellular location">
    <subcellularLocation>
        <location evidence="1">Cell membrane</location>
        <topology evidence="1">Multi-pass membrane protein</topology>
    </subcellularLocation>
</comment>
<dbReference type="OrthoDB" id="4394033at2"/>
<evidence type="ECO:0000256" key="7">
    <source>
        <dbReference type="SAM" id="Phobius"/>
    </source>
</evidence>
<feature type="transmembrane region" description="Helical" evidence="7">
    <location>
        <begin position="88"/>
        <end position="107"/>
    </location>
</feature>
<feature type="transmembrane region" description="Helical" evidence="7">
    <location>
        <begin position="119"/>
        <end position="145"/>
    </location>
</feature>
<comment type="similarity">
    <text evidence="2">Belongs to the acyltransferase 3 family.</text>
</comment>
<evidence type="ECO:0000313" key="10">
    <source>
        <dbReference type="EMBL" id="AZS36852.1"/>
    </source>
</evidence>
<feature type="transmembrane region" description="Helical" evidence="7">
    <location>
        <begin position="276"/>
        <end position="295"/>
    </location>
</feature>
<evidence type="ECO:0000256" key="2">
    <source>
        <dbReference type="ARBA" id="ARBA00007400"/>
    </source>
</evidence>
<protein>
    <submittedName>
        <fullName evidence="9">Inner membrane protein YcfT</fullName>
    </submittedName>
</protein>
<feature type="transmembrane region" description="Helical" evidence="7">
    <location>
        <begin position="179"/>
        <end position="197"/>
    </location>
</feature>
<dbReference type="Proteomes" id="UP000276888">
    <property type="component" value="Chromosome"/>
</dbReference>
<dbReference type="GO" id="GO:0005886">
    <property type="term" value="C:plasma membrane"/>
    <property type="evidence" value="ECO:0007669"/>
    <property type="project" value="UniProtKB-SubCell"/>
</dbReference>
<feature type="transmembrane region" description="Helical" evidence="7">
    <location>
        <begin position="209"/>
        <end position="227"/>
    </location>
</feature>
<feature type="domain" description="Acyltransferase 3" evidence="8">
    <location>
        <begin position="14"/>
        <end position="319"/>
    </location>
</feature>
<feature type="transmembrane region" description="Helical" evidence="7">
    <location>
        <begin position="57"/>
        <end position="76"/>
    </location>
</feature>
<evidence type="ECO:0000256" key="4">
    <source>
        <dbReference type="ARBA" id="ARBA00022692"/>
    </source>
</evidence>
<feature type="transmembrane region" description="Helical" evidence="7">
    <location>
        <begin position="239"/>
        <end position="256"/>
    </location>
</feature>
<dbReference type="EMBL" id="CP031423">
    <property type="protein sequence ID" value="AZS35611.1"/>
    <property type="molecule type" value="Genomic_DNA"/>
</dbReference>
<evidence type="ECO:0000256" key="6">
    <source>
        <dbReference type="ARBA" id="ARBA00023136"/>
    </source>
</evidence>
<dbReference type="InterPro" id="IPR002656">
    <property type="entry name" value="Acyl_transf_3_dom"/>
</dbReference>
<dbReference type="GO" id="GO:0016413">
    <property type="term" value="F:O-acetyltransferase activity"/>
    <property type="evidence" value="ECO:0007669"/>
    <property type="project" value="TreeGrafter"/>
</dbReference>
<accession>A0A3Q9J090</accession>
<reference evidence="9 11" key="1">
    <citation type="submission" date="2018-08" db="EMBL/GenBank/DDBJ databases">
        <title>Microbacterium lemovicicum sp. nov., a bacterium isolated from a natural uranium-rich soil.</title>
        <authorList>
            <person name="ORTET P."/>
        </authorList>
    </citation>
    <scope>NUCLEOTIDE SEQUENCE [LARGE SCALE GENOMIC DNA]</scope>
    <source>
        <strain evidence="9 11">Viu22</strain>
    </source>
</reference>
<evidence type="ECO:0000256" key="3">
    <source>
        <dbReference type="ARBA" id="ARBA00022475"/>
    </source>
</evidence>
<organism evidence="9 11">
    <name type="scientific">Microbacterium lemovicicum</name>
    <dbReference type="NCBI Taxonomy" id="1072463"/>
    <lineage>
        <taxon>Bacteria</taxon>
        <taxon>Bacillati</taxon>
        <taxon>Actinomycetota</taxon>
        <taxon>Actinomycetes</taxon>
        <taxon>Micrococcales</taxon>
        <taxon>Microbacteriaceae</taxon>
        <taxon>Microbacterium</taxon>
    </lineage>
</organism>
<dbReference type="PANTHER" id="PTHR40074:SF4">
    <property type="entry name" value="INNER MEMBRANE PROTEIN YCFT"/>
    <property type="match status" value="1"/>
</dbReference>
<keyword evidence="4 7" id="KW-0812">Transmembrane</keyword>